<organism evidence="2 3">
    <name type="scientific">Enterobacter cancerogenus</name>
    <dbReference type="NCBI Taxonomy" id="69218"/>
    <lineage>
        <taxon>Bacteria</taxon>
        <taxon>Pseudomonadati</taxon>
        <taxon>Pseudomonadota</taxon>
        <taxon>Gammaproteobacteria</taxon>
        <taxon>Enterobacterales</taxon>
        <taxon>Enterobacteriaceae</taxon>
        <taxon>Enterobacter</taxon>
        <taxon>Enterobacter cloacae complex</taxon>
    </lineage>
</organism>
<accession>A0A484VV92</accession>
<dbReference type="GO" id="GO:0061024">
    <property type="term" value="P:membrane organization"/>
    <property type="evidence" value="ECO:0007669"/>
    <property type="project" value="InterPro"/>
</dbReference>
<dbReference type="EMBL" id="CAADIW010000001">
    <property type="protein sequence ID" value="VFS02842.1"/>
    <property type="molecule type" value="Genomic_DNA"/>
</dbReference>
<name>A0A484VV92_9ENTR</name>
<evidence type="ECO:0000259" key="1">
    <source>
        <dbReference type="Pfam" id="PF04453"/>
    </source>
</evidence>
<gene>
    <name evidence="2" type="primary">lptD_3</name>
    <name evidence="2" type="ORF">NCTC12126_00033</name>
</gene>
<protein>
    <submittedName>
        <fullName evidence="2">LPS-assembly protein lptD</fullName>
    </submittedName>
</protein>
<dbReference type="InterPro" id="IPR050218">
    <property type="entry name" value="LptD"/>
</dbReference>
<proteinExistence type="predicted"/>
<dbReference type="GO" id="GO:0009279">
    <property type="term" value="C:cell outer membrane"/>
    <property type="evidence" value="ECO:0007669"/>
    <property type="project" value="TreeGrafter"/>
</dbReference>
<evidence type="ECO:0000313" key="2">
    <source>
        <dbReference type="EMBL" id="VFS02842.1"/>
    </source>
</evidence>
<reference evidence="2 3" key="1">
    <citation type="submission" date="2019-03" db="EMBL/GenBank/DDBJ databases">
        <authorList>
            <consortium name="Pathogen Informatics"/>
        </authorList>
    </citation>
    <scope>NUCLEOTIDE SEQUENCE [LARGE SCALE GENOMIC DNA]</scope>
    <source>
        <strain evidence="2 3">NCTC12126</strain>
    </source>
</reference>
<feature type="domain" description="LptD C-terminal" evidence="1">
    <location>
        <begin position="3"/>
        <end position="105"/>
    </location>
</feature>
<sequence>MNTNSDMPEATRVHLEPTINLPVSNNWASLNTEAKMMATHYQQKNVDWYNNNYGTDLEESVNRVLPQFKMDGKLIFERDMGLLADGYTQTLEPRMQYLYVPYRDSE</sequence>
<evidence type="ECO:0000313" key="3">
    <source>
        <dbReference type="Proteomes" id="UP000351155"/>
    </source>
</evidence>
<dbReference type="Pfam" id="PF04453">
    <property type="entry name" value="LptD"/>
    <property type="match status" value="1"/>
</dbReference>
<dbReference type="PANTHER" id="PTHR30189:SF1">
    <property type="entry name" value="LPS-ASSEMBLY PROTEIN LPTD"/>
    <property type="match status" value="1"/>
</dbReference>
<dbReference type="PANTHER" id="PTHR30189">
    <property type="entry name" value="LPS-ASSEMBLY PROTEIN"/>
    <property type="match status" value="1"/>
</dbReference>
<dbReference type="AlphaFoldDB" id="A0A484VV92"/>
<dbReference type="GO" id="GO:1990351">
    <property type="term" value="C:transporter complex"/>
    <property type="evidence" value="ECO:0007669"/>
    <property type="project" value="TreeGrafter"/>
</dbReference>
<dbReference type="Proteomes" id="UP000351155">
    <property type="component" value="Unassembled WGS sequence"/>
</dbReference>
<dbReference type="InterPro" id="IPR007543">
    <property type="entry name" value="LptD_C"/>
</dbReference>